<keyword evidence="2" id="KW-0813">Transport</keyword>
<evidence type="ECO:0000256" key="4">
    <source>
        <dbReference type="ARBA" id="ARBA00022989"/>
    </source>
</evidence>
<dbReference type="Proteomes" id="UP001595909">
    <property type="component" value="Unassembled WGS sequence"/>
</dbReference>
<keyword evidence="4 6" id="KW-1133">Transmembrane helix</keyword>
<feature type="transmembrane region" description="Helical" evidence="6">
    <location>
        <begin position="281"/>
        <end position="307"/>
    </location>
</feature>
<evidence type="ECO:0000256" key="1">
    <source>
        <dbReference type="ARBA" id="ARBA00004651"/>
    </source>
</evidence>
<dbReference type="PRINTS" id="PR01036">
    <property type="entry name" value="TCRTETB"/>
</dbReference>
<sequence length="541" mass="55413">MMMTTGRSRLAPLGALGAAQFLVVLDTSVMNVSISQLVADFQTDVTTIQRVITVYTMVMAAFLLTGGTIGDVLGRRRTFAAGLVVYGIGSLITAVAPTVGVLTLGWSIIEGLGGALVLPALAALVGGNYAAGKERTFAYGVVGALAGAGIAVGPLLGGWVTTYLSWRLVFAGEVVLVLLILVGLRWVRDAPLSGPRPRLDVVGAALSVLGVALVVLGVLQSTTWGWLRPRDPQVALLGFAPTLFVVAAGLVVLALLRSWVRYREASGRHPLFRWSLTAVPPLRAALWCLLAQNLVLLGLFFSIPLYLQVVLGLNAFETGLRLLPISATMLATALAAPRLAGLLAPRQAVRLGLGILVVAILWLLATVEPELDDAAFAGATALLGVGMGLLAAQLGNIAQSSVGEDDRGAAGGLQYTAQNLGSSLGTAFVGSVLIAALGGAASRGVEGDPRIPADLADRVGVAVSGGLDFIPVGQAEAALTRAGVPPEQTAAVVEAYAEAQLQALRAGLLAVAAIALASLVVTGALPSATPRRERPGDVAPV</sequence>
<evidence type="ECO:0000256" key="5">
    <source>
        <dbReference type="ARBA" id="ARBA00023136"/>
    </source>
</evidence>
<dbReference type="PROSITE" id="PS50850">
    <property type="entry name" value="MFS"/>
    <property type="match status" value="1"/>
</dbReference>
<protein>
    <submittedName>
        <fullName evidence="8">MFS transporter</fullName>
    </submittedName>
</protein>
<evidence type="ECO:0000259" key="7">
    <source>
        <dbReference type="PROSITE" id="PS50850"/>
    </source>
</evidence>
<comment type="subcellular location">
    <subcellularLocation>
        <location evidence="1">Cell membrane</location>
        <topology evidence="1">Multi-pass membrane protein</topology>
    </subcellularLocation>
</comment>
<dbReference type="InterPro" id="IPR011701">
    <property type="entry name" value="MFS"/>
</dbReference>
<name>A0ABV9RD93_9PSEU</name>
<keyword evidence="5 6" id="KW-0472">Membrane</keyword>
<dbReference type="PANTHER" id="PTHR42718">
    <property type="entry name" value="MAJOR FACILITATOR SUPERFAMILY MULTIDRUG TRANSPORTER MFSC"/>
    <property type="match status" value="1"/>
</dbReference>
<feature type="transmembrane region" description="Helical" evidence="6">
    <location>
        <begin position="78"/>
        <end position="98"/>
    </location>
</feature>
<feature type="transmembrane region" description="Helical" evidence="6">
    <location>
        <begin position="506"/>
        <end position="525"/>
    </location>
</feature>
<evidence type="ECO:0000256" key="6">
    <source>
        <dbReference type="SAM" id="Phobius"/>
    </source>
</evidence>
<feature type="transmembrane region" description="Helical" evidence="6">
    <location>
        <begin position="47"/>
        <end position="66"/>
    </location>
</feature>
<dbReference type="CDD" id="cd17321">
    <property type="entry name" value="MFS_MMR_MDR_like"/>
    <property type="match status" value="1"/>
</dbReference>
<feature type="transmembrane region" description="Helical" evidence="6">
    <location>
        <begin position="166"/>
        <end position="187"/>
    </location>
</feature>
<dbReference type="InterPro" id="IPR036259">
    <property type="entry name" value="MFS_trans_sf"/>
</dbReference>
<dbReference type="RefSeq" id="WP_274191439.1">
    <property type="nucleotide sequence ID" value="NZ_BAABHN010000009.1"/>
</dbReference>
<evidence type="ECO:0000313" key="8">
    <source>
        <dbReference type="EMBL" id="MFC4831705.1"/>
    </source>
</evidence>
<feature type="transmembrane region" description="Helical" evidence="6">
    <location>
        <begin position="373"/>
        <end position="392"/>
    </location>
</feature>
<dbReference type="EMBL" id="JBHSIM010000009">
    <property type="protein sequence ID" value="MFC4831705.1"/>
    <property type="molecule type" value="Genomic_DNA"/>
</dbReference>
<organism evidence="8 9">
    <name type="scientific">Actinomycetospora chibensis</name>
    <dbReference type="NCBI Taxonomy" id="663606"/>
    <lineage>
        <taxon>Bacteria</taxon>
        <taxon>Bacillati</taxon>
        <taxon>Actinomycetota</taxon>
        <taxon>Actinomycetes</taxon>
        <taxon>Pseudonocardiales</taxon>
        <taxon>Pseudonocardiaceae</taxon>
        <taxon>Actinomycetospora</taxon>
    </lineage>
</organism>
<evidence type="ECO:0000256" key="2">
    <source>
        <dbReference type="ARBA" id="ARBA00022448"/>
    </source>
</evidence>
<feature type="domain" description="Major facilitator superfamily (MFS) profile" evidence="7">
    <location>
        <begin position="12"/>
        <end position="530"/>
    </location>
</feature>
<dbReference type="PANTHER" id="PTHR42718:SF9">
    <property type="entry name" value="MAJOR FACILITATOR SUPERFAMILY MULTIDRUG TRANSPORTER MFSC"/>
    <property type="match status" value="1"/>
</dbReference>
<dbReference type="Gene3D" id="1.20.1250.20">
    <property type="entry name" value="MFS general substrate transporter like domains"/>
    <property type="match status" value="2"/>
</dbReference>
<feature type="transmembrane region" description="Helical" evidence="6">
    <location>
        <begin position="348"/>
        <end position="367"/>
    </location>
</feature>
<gene>
    <name evidence="8" type="ORF">ACFPEL_04720</name>
</gene>
<comment type="caution">
    <text evidence="8">The sequence shown here is derived from an EMBL/GenBank/DDBJ whole genome shotgun (WGS) entry which is preliminary data.</text>
</comment>
<feature type="transmembrane region" description="Helical" evidence="6">
    <location>
        <begin position="199"/>
        <end position="219"/>
    </location>
</feature>
<keyword evidence="3 6" id="KW-0812">Transmembrane</keyword>
<feature type="transmembrane region" description="Helical" evidence="6">
    <location>
        <begin position="104"/>
        <end position="125"/>
    </location>
</feature>
<feature type="transmembrane region" description="Helical" evidence="6">
    <location>
        <begin position="137"/>
        <end position="160"/>
    </location>
</feature>
<dbReference type="InterPro" id="IPR020846">
    <property type="entry name" value="MFS_dom"/>
</dbReference>
<evidence type="ECO:0000313" key="9">
    <source>
        <dbReference type="Proteomes" id="UP001595909"/>
    </source>
</evidence>
<feature type="transmembrane region" description="Helical" evidence="6">
    <location>
        <begin position="239"/>
        <end position="260"/>
    </location>
</feature>
<accession>A0ABV9RD93</accession>
<dbReference type="Pfam" id="PF07690">
    <property type="entry name" value="MFS_1"/>
    <property type="match status" value="1"/>
</dbReference>
<reference evidence="9" key="1">
    <citation type="journal article" date="2019" name="Int. J. Syst. Evol. Microbiol.">
        <title>The Global Catalogue of Microorganisms (GCM) 10K type strain sequencing project: providing services to taxonomists for standard genome sequencing and annotation.</title>
        <authorList>
            <consortium name="The Broad Institute Genomics Platform"/>
            <consortium name="The Broad Institute Genome Sequencing Center for Infectious Disease"/>
            <person name="Wu L."/>
            <person name="Ma J."/>
        </authorList>
    </citation>
    <scope>NUCLEOTIDE SEQUENCE [LARGE SCALE GENOMIC DNA]</scope>
    <source>
        <strain evidence="9">CCUG 50347</strain>
    </source>
</reference>
<feature type="transmembrane region" description="Helical" evidence="6">
    <location>
        <begin position="319"/>
        <end position="336"/>
    </location>
</feature>
<evidence type="ECO:0000256" key="3">
    <source>
        <dbReference type="ARBA" id="ARBA00022692"/>
    </source>
</evidence>
<proteinExistence type="predicted"/>
<dbReference type="SUPFAM" id="SSF103473">
    <property type="entry name" value="MFS general substrate transporter"/>
    <property type="match status" value="1"/>
</dbReference>
<keyword evidence="9" id="KW-1185">Reference proteome</keyword>